<evidence type="ECO:0008006" key="3">
    <source>
        <dbReference type="Google" id="ProtNLM"/>
    </source>
</evidence>
<proteinExistence type="predicted"/>
<feature type="transmembrane region" description="Helical" evidence="1">
    <location>
        <begin position="283"/>
        <end position="301"/>
    </location>
</feature>
<sequence length="307" mass="34746">MSQIASFQRCPRCGNENTADSFACNFCGFRLKIERIENVGFFKRYEAEWIKPYPFYLKILYLFINPGKGFWDINHKRSKAPGGLILLFSSLLYGVIGLAFFSHFDFVTVDPLSIASFIYNLSFFATFFMFGLTFQYIYFAILIWLFSKGANYAVGFSERLETRFGGLGETKEKYKEAEISPFSIYKGGTMLQLEASYKFKMMLCAFTPFLLINAIKALIVLIAFPTVDVPSVGTFDAIVLDQIFDSGSWAILDVIDAITIAVWVPILMTLAIRELSNSSTTRVLVPTIIIGVLVAILFYFLRPTLFG</sequence>
<evidence type="ECO:0000313" key="2">
    <source>
        <dbReference type="EMBL" id="KKN38159.1"/>
    </source>
</evidence>
<comment type="caution">
    <text evidence="2">The sequence shown here is derived from an EMBL/GenBank/DDBJ whole genome shotgun (WGS) entry which is preliminary data.</text>
</comment>
<keyword evidence="1" id="KW-1133">Transmembrane helix</keyword>
<feature type="transmembrane region" description="Helical" evidence="1">
    <location>
        <begin position="124"/>
        <end position="146"/>
    </location>
</feature>
<protein>
    <recommendedName>
        <fullName evidence="3">Zinc-ribbon domain-containing protein</fullName>
    </recommendedName>
</protein>
<keyword evidence="1" id="KW-0812">Transmembrane</keyword>
<name>A0A0F9Q6M3_9ZZZZ</name>
<keyword evidence="1" id="KW-0472">Membrane</keyword>
<dbReference type="EMBL" id="LAZR01001848">
    <property type="protein sequence ID" value="KKN38159.1"/>
    <property type="molecule type" value="Genomic_DNA"/>
</dbReference>
<dbReference type="AlphaFoldDB" id="A0A0F9Q6M3"/>
<reference evidence="2" key="1">
    <citation type="journal article" date="2015" name="Nature">
        <title>Complex archaea that bridge the gap between prokaryotes and eukaryotes.</title>
        <authorList>
            <person name="Spang A."/>
            <person name="Saw J.H."/>
            <person name="Jorgensen S.L."/>
            <person name="Zaremba-Niedzwiedzka K."/>
            <person name="Martijn J."/>
            <person name="Lind A.E."/>
            <person name="van Eijk R."/>
            <person name="Schleper C."/>
            <person name="Guy L."/>
            <person name="Ettema T.J."/>
        </authorList>
    </citation>
    <scope>NUCLEOTIDE SEQUENCE</scope>
</reference>
<evidence type="ECO:0000256" key="1">
    <source>
        <dbReference type="SAM" id="Phobius"/>
    </source>
</evidence>
<gene>
    <name evidence="2" type="ORF">LCGC14_0756250</name>
</gene>
<feature type="transmembrane region" description="Helical" evidence="1">
    <location>
        <begin position="84"/>
        <end position="104"/>
    </location>
</feature>
<feature type="transmembrane region" description="Helical" evidence="1">
    <location>
        <begin position="247"/>
        <end position="271"/>
    </location>
</feature>
<organism evidence="2">
    <name type="scientific">marine sediment metagenome</name>
    <dbReference type="NCBI Taxonomy" id="412755"/>
    <lineage>
        <taxon>unclassified sequences</taxon>
        <taxon>metagenomes</taxon>
        <taxon>ecological metagenomes</taxon>
    </lineage>
</organism>
<feature type="transmembrane region" description="Helical" evidence="1">
    <location>
        <begin position="203"/>
        <end position="227"/>
    </location>
</feature>
<accession>A0A0F9Q6M3</accession>